<dbReference type="GO" id="GO:0004674">
    <property type="term" value="F:protein serine/threonine kinase activity"/>
    <property type="evidence" value="ECO:0007669"/>
    <property type="project" value="UniProtKB-KW"/>
</dbReference>
<dbReference type="PROSITE" id="PS00108">
    <property type="entry name" value="PROTEIN_KINASE_ST"/>
    <property type="match status" value="1"/>
</dbReference>
<feature type="binding site" evidence="7">
    <location>
        <position position="154"/>
    </location>
    <ligand>
        <name>ATP</name>
        <dbReference type="ChEBI" id="CHEBI:30616"/>
    </ligand>
</feature>
<dbReference type="PANTHER" id="PTHR24350">
    <property type="entry name" value="SERINE/THREONINE-PROTEIN KINASE IAL-RELATED"/>
    <property type="match status" value="1"/>
</dbReference>
<dbReference type="InterPro" id="IPR008271">
    <property type="entry name" value="Ser/Thr_kinase_AS"/>
</dbReference>
<feature type="active site" description="Proton acceptor" evidence="6">
    <location>
        <position position="136"/>
    </location>
</feature>
<keyword evidence="12" id="KW-1185">Reference proteome</keyword>
<evidence type="ECO:0000313" key="12">
    <source>
        <dbReference type="Proteomes" id="UP000179807"/>
    </source>
</evidence>
<dbReference type="EMBL" id="MLAK01000638">
    <property type="protein sequence ID" value="OHT09487.1"/>
    <property type="molecule type" value="Genomic_DNA"/>
</dbReference>
<comment type="caution">
    <text evidence="11">The sequence shown here is derived from an EMBL/GenBank/DDBJ whole genome shotgun (WGS) entry which is preliminary data.</text>
</comment>
<feature type="binding site" evidence="7">
    <location>
        <begin position="90"/>
        <end position="92"/>
    </location>
    <ligand>
        <name>ATP</name>
        <dbReference type="ChEBI" id="CHEBI:30616"/>
    </ligand>
</feature>
<evidence type="ECO:0000313" key="11">
    <source>
        <dbReference type="EMBL" id="OHT09487.1"/>
    </source>
</evidence>
<dbReference type="GeneID" id="94826687"/>
<feature type="binding site" evidence="7 9">
    <location>
        <position position="45"/>
    </location>
    <ligand>
        <name>ATP</name>
        <dbReference type="ChEBI" id="CHEBI:30616"/>
    </ligand>
</feature>
<dbReference type="VEuPathDB" id="TrichDB:TRFO_04576"/>
<evidence type="ECO:0000256" key="2">
    <source>
        <dbReference type="ARBA" id="ARBA00022679"/>
    </source>
</evidence>
<dbReference type="SMART" id="SM00220">
    <property type="entry name" value="S_TKc"/>
    <property type="match status" value="1"/>
</dbReference>
<evidence type="ECO:0000256" key="7">
    <source>
        <dbReference type="PIRSR" id="PIRSR630616-2"/>
    </source>
</evidence>
<keyword evidence="1" id="KW-0723">Serine/threonine-protein kinase</keyword>
<dbReference type="RefSeq" id="XP_068362623.1">
    <property type="nucleotide sequence ID" value="XM_068491983.1"/>
</dbReference>
<evidence type="ECO:0000256" key="1">
    <source>
        <dbReference type="ARBA" id="ARBA00022527"/>
    </source>
</evidence>
<proteinExistence type="predicted"/>
<dbReference type="InterPro" id="IPR000719">
    <property type="entry name" value="Prot_kinase_dom"/>
</dbReference>
<dbReference type="OrthoDB" id="1738954at2759"/>
<evidence type="ECO:0000256" key="3">
    <source>
        <dbReference type="ARBA" id="ARBA00022741"/>
    </source>
</evidence>
<dbReference type="InterPro" id="IPR017441">
    <property type="entry name" value="Protein_kinase_ATP_BS"/>
</dbReference>
<accession>A0A1J4KDH3</accession>
<evidence type="ECO:0000259" key="10">
    <source>
        <dbReference type="PROSITE" id="PS50011"/>
    </source>
</evidence>
<reference evidence="11" key="1">
    <citation type="submission" date="2016-10" db="EMBL/GenBank/DDBJ databases">
        <authorList>
            <person name="Benchimol M."/>
            <person name="Almeida L.G."/>
            <person name="Vasconcelos A.T."/>
            <person name="Perreira-Neves A."/>
            <person name="Rosa I.A."/>
            <person name="Tasca T."/>
            <person name="Bogo M.R."/>
            <person name="de Souza W."/>
        </authorList>
    </citation>
    <scope>NUCLEOTIDE SEQUENCE [LARGE SCALE GENOMIC DNA]</scope>
    <source>
        <strain evidence="11">K</strain>
    </source>
</reference>
<feature type="domain" description="Protein kinase" evidence="10">
    <location>
        <begin position="16"/>
        <end position="264"/>
    </location>
</feature>
<evidence type="ECO:0000256" key="5">
    <source>
        <dbReference type="ARBA" id="ARBA00022840"/>
    </source>
</evidence>
<sequence length="561" mass="63650">MNSTEAPCLPNISNKYSILFPLGYGGSGHVYHAIHNPTNIFVAIKIINKDEMDKDRIENEIGIMKQIGHPNIASFFEFIENDTFYSIVLELAENESLANHITSRIYFTEIQAQTHFWKICKAVQYLHNDINVAHRDIKAENILFDKNYNIKLIDFGMSKACYDEVLKTRCGSPFYVAPEVILGNKNYTKKVDIWSLGILLYYMMTGNYPFYENNIKKLMTMIVENEVTFPPDMSPECQDLISQMLQKNPIYRITIDQVIEHKWLNGAQKSRAASLPALNIKNNGEEHKKIIMSLEKLGIASNSLSPDNVGSINNTNKAKANSASYQTDSISCSNKIIVSPVLNGKNGPNSLKCMKCQKCAHNGKNSSISEYPSHSQCAFEPNCNWEIFHQPDYNKGIPLPCCENDSCTNNSSSSFTISGKDKIYKYFNPNQNDCKYAAQNSRINILTDDNQIRIDECQNDANVSDSCELLYDKQDGDFMVAYRIMSRYLLNQKISEQQNMQKSGPTSISITAKRVMTNIPKLTMNKFQNVRRLSPSGLQINNFIPTQMYKASLRRASALKK</sequence>
<evidence type="ECO:0000256" key="8">
    <source>
        <dbReference type="PIRSR" id="PIRSR630616-3"/>
    </source>
</evidence>
<dbReference type="PROSITE" id="PS00107">
    <property type="entry name" value="PROTEIN_KINASE_ATP"/>
    <property type="match status" value="1"/>
</dbReference>
<name>A0A1J4KDH3_9EUKA</name>
<dbReference type="Gene3D" id="1.10.510.10">
    <property type="entry name" value="Transferase(Phosphotransferase) domain 1"/>
    <property type="match status" value="1"/>
</dbReference>
<keyword evidence="3 7" id="KW-0547">Nucleotide-binding</keyword>
<dbReference type="InterPro" id="IPR011009">
    <property type="entry name" value="Kinase-like_dom_sf"/>
</dbReference>
<evidence type="ECO:0000256" key="6">
    <source>
        <dbReference type="PIRSR" id="PIRSR630616-1"/>
    </source>
</evidence>
<feature type="binding site" evidence="7">
    <location>
        <begin position="140"/>
        <end position="141"/>
    </location>
    <ligand>
        <name>ATP</name>
        <dbReference type="ChEBI" id="CHEBI:30616"/>
    </ligand>
</feature>
<dbReference type="GO" id="GO:0005524">
    <property type="term" value="F:ATP binding"/>
    <property type="evidence" value="ECO:0007669"/>
    <property type="project" value="UniProtKB-UniRule"/>
</dbReference>
<dbReference type="FunFam" id="1.10.510.10:FF:000571">
    <property type="entry name" value="Maternal embryonic leucine zipper kinase"/>
    <property type="match status" value="1"/>
</dbReference>
<dbReference type="SUPFAM" id="SSF56112">
    <property type="entry name" value="Protein kinase-like (PK-like)"/>
    <property type="match status" value="1"/>
</dbReference>
<evidence type="ECO:0000256" key="4">
    <source>
        <dbReference type="ARBA" id="ARBA00022777"/>
    </source>
</evidence>
<gene>
    <name evidence="11" type="ORF">TRFO_04576</name>
</gene>
<dbReference type="PROSITE" id="PS50011">
    <property type="entry name" value="PROTEIN_KINASE_DOM"/>
    <property type="match status" value="1"/>
</dbReference>
<protein>
    <recommendedName>
        <fullName evidence="10">Protein kinase domain-containing protein</fullName>
    </recommendedName>
</protein>
<dbReference type="Pfam" id="PF00069">
    <property type="entry name" value="Pkinase"/>
    <property type="match status" value="1"/>
</dbReference>
<keyword evidence="2" id="KW-0808">Transferase</keyword>
<feature type="cross-link" description="Glycyl lysine isopeptide (Lys-Gly) (interchain with G-Cter in SUMO2)" evidence="8">
    <location>
        <position position="138"/>
    </location>
</feature>
<dbReference type="AlphaFoldDB" id="A0A1J4KDH3"/>
<dbReference type="CDD" id="cd14003">
    <property type="entry name" value="STKc_AMPK-like"/>
    <property type="match status" value="1"/>
</dbReference>
<keyword evidence="4" id="KW-0418">Kinase</keyword>
<dbReference type="InterPro" id="IPR030616">
    <property type="entry name" value="Aur-like"/>
</dbReference>
<evidence type="ECO:0000256" key="9">
    <source>
        <dbReference type="PROSITE-ProRule" id="PRU10141"/>
    </source>
</evidence>
<organism evidence="11 12">
    <name type="scientific">Tritrichomonas foetus</name>
    <dbReference type="NCBI Taxonomy" id="1144522"/>
    <lineage>
        <taxon>Eukaryota</taxon>
        <taxon>Metamonada</taxon>
        <taxon>Parabasalia</taxon>
        <taxon>Tritrichomonadida</taxon>
        <taxon>Tritrichomonadidae</taxon>
        <taxon>Tritrichomonas</taxon>
    </lineage>
</organism>
<dbReference type="Proteomes" id="UP000179807">
    <property type="component" value="Unassembled WGS sequence"/>
</dbReference>
<keyword evidence="5 7" id="KW-0067">ATP-binding</keyword>